<gene>
    <name evidence="2" type="ORF">BpHYR1_046359</name>
</gene>
<evidence type="ECO:0000256" key="1">
    <source>
        <dbReference type="SAM" id="Phobius"/>
    </source>
</evidence>
<keyword evidence="1" id="KW-1133">Transmembrane helix</keyword>
<keyword evidence="3" id="KW-1185">Reference proteome</keyword>
<keyword evidence="1" id="KW-0812">Transmembrane</keyword>
<comment type="caution">
    <text evidence="2">The sequence shown here is derived from an EMBL/GenBank/DDBJ whole genome shotgun (WGS) entry which is preliminary data.</text>
</comment>
<sequence>MFIYYLPNFLELEKLCLFSYSACYIKIQILFWLKLNNMKQKIKFRHKLTNLVTKLTKQIAIFSGSTLKVHSRYNE</sequence>
<reference evidence="2 3" key="1">
    <citation type="journal article" date="2018" name="Sci. Rep.">
        <title>Genomic signatures of local adaptation to the degree of environmental predictability in rotifers.</title>
        <authorList>
            <person name="Franch-Gras L."/>
            <person name="Hahn C."/>
            <person name="Garcia-Roger E.M."/>
            <person name="Carmona M.J."/>
            <person name="Serra M."/>
            <person name="Gomez A."/>
        </authorList>
    </citation>
    <scope>NUCLEOTIDE SEQUENCE [LARGE SCALE GENOMIC DNA]</scope>
    <source>
        <strain evidence="2">HYR1</strain>
    </source>
</reference>
<feature type="transmembrane region" description="Helical" evidence="1">
    <location>
        <begin position="17"/>
        <end position="35"/>
    </location>
</feature>
<dbReference type="AlphaFoldDB" id="A0A3M7RG77"/>
<accession>A0A3M7RG77</accession>
<name>A0A3M7RG77_BRAPC</name>
<organism evidence="2 3">
    <name type="scientific">Brachionus plicatilis</name>
    <name type="common">Marine rotifer</name>
    <name type="synonym">Brachionus muelleri</name>
    <dbReference type="NCBI Taxonomy" id="10195"/>
    <lineage>
        <taxon>Eukaryota</taxon>
        <taxon>Metazoa</taxon>
        <taxon>Spiralia</taxon>
        <taxon>Gnathifera</taxon>
        <taxon>Rotifera</taxon>
        <taxon>Eurotatoria</taxon>
        <taxon>Monogononta</taxon>
        <taxon>Pseudotrocha</taxon>
        <taxon>Ploima</taxon>
        <taxon>Brachionidae</taxon>
        <taxon>Brachionus</taxon>
    </lineage>
</organism>
<keyword evidence="1" id="KW-0472">Membrane</keyword>
<evidence type="ECO:0000313" key="2">
    <source>
        <dbReference type="EMBL" id="RNA22520.1"/>
    </source>
</evidence>
<dbReference type="Proteomes" id="UP000276133">
    <property type="component" value="Unassembled WGS sequence"/>
</dbReference>
<evidence type="ECO:0000313" key="3">
    <source>
        <dbReference type="Proteomes" id="UP000276133"/>
    </source>
</evidence>
<protein>
    <submittedName>
        <fullName evidence="2">Uncharacterized protein</fullName>
    </submittedName>
</protein>
<dbReference type="EMBL" id="REGN01003438">
    <property type="protein sequence ID" value="RNA22520.1"/>
    <property type="molecule type" value="Genomic_DNA"/>
</dbReference>
<proteinExistence type="predicted"/>